<dbReference type="Proteomes" id="UP001348817">
    <property type="component" value="Chromosome"/>
</dbReference>
<dbReference type="KEGG" id="fax:FUAX_26010"/>
<dbReference type="GO" id="GO:0005829">
    <property type="term" value="C:cytosol"/>
    <property type="evidence" value="ECO:0007669"/>
    <property type="project" value="TreeGrafter"/>
</dbReference>
<proteinExistence type="predicted"/>
<reference evidence="2 3" key="1">
    <citation type="submission" date="2021-12" db="EMBL/GenBank/DDBJ databases">
        <title>Genome sequencing of bacteria with rrn-lacking chromosome and rrn-plasmid.</title>
        <authorList>
            <person name="Anda M."/>
            <person name="Iwasaki W."/>
        </authorList>
    </citation>
    <scope>NUCLEOTIDE SEQUENCE [LARGE SCALE GENOMIC DNA]</scope>
    <source>
        <strain evidence="2 3">DSM 100852</strain>
    </source>
</reference>
<dbReference type="RefSeq" id="WP_421825137.1">
    <property type="nucleotide sequence ID" value="NZ_AP025314.1"/>
</dbReference>
<gene>
    <name evidence="2" type="ORF">FUAX_26010</name>
</gene>
<dbReference type="InterPro" id="IPR051917">
    <property type="entry name" value="Transposase-Integrase"/>
</dbReference>
<dbReference type="EMBL" id="AP025314">
    <property type="protein sequence ID" value="BDD10169.1"/>
    <property type="molecule type" value="Genomic_DNA"/>
</dbReference>
<dbReference type="SUPFAM" id="SSF46689">
    <property type="entry name" value="Homeodomain-like"/>
    <property type="match status" value="1"/>
</dbReference>
<keyword evidence="3" id="KW-1185">Reference proteome</keyword>
<dbReference type="InterPro" id="IPR025246">
    <property type="entry name" value="IS30-like_HTH"/>
</dbReference>
<dbReference type="GO" id="GO:0004803">
    <property type="term" value="F:transposase activity"/>
    <property type="evidence" value="ECO:0007669"/>
    <property type="project" value="TreeGrafter"/>
</dbReference>
<dbReference type="PANTHER" id="PTHR10948">
    <property type="entry name" value="TRANSPOSASE"/>
    <property type="match status" value="1"/>
</dbReference>
<evidence type="ECO:0000313" key="2">
    <source>
        <dbReference type="EMBL" id="BDD10169.1"/>
    </source>
</evidence>
<dbReference type="GO" id="GO:0032196">
    <property type="term" value="P:transposition"/>
    <property type="evidence" value="ECO:0007669"/>
    <property type="project" value="TreeGrafter"/>
</dbReference>
<organism evidence="2 3">
    <name type="scientific">Fulvitalea axinellae</name>
    <dbReference type="NCBI Taxonomy" id="1182444"/>
    <lineage>
        <taxon>Bacteria</taxon>
        <taxon>Pseudomonadati</taxon>
        <taxon>Bacteroidota</taxon>
        <taxon>Cytophagia</taxon>
        <taxon>Cytophagales</taxon>
        <taxon>Persicobacteraceae</taxon>
        <taxon>Fulvitalea</taxon>
    </lineage>
</organism>
<name>A0AAU9CDH2_9BACT</name>
<evidence type="ECO:0000259" key="1">
    <source>
        <dbReference type="Pfam" id="PF13936"/>
    </source>
</evidence>
<evidence type="ECO:0000313" key="3">
    <source>
        <dbReference type="Proteomes" id="UP001348817"/>
    </source>
</evidence>
<dbReference type="AlphaFoldDB" id="A0AAU9CDH2"/>
<accession>A0AAU9CDH2</accession>
<feature type="domain" description="Transposase IS30-like HTH" evidence="1">
    <location>
        <begin position="5"/>
        <end position="48"/>
    </location>
</feature>
<dbReference type="PANTHER" id="PTHR10948:SF23">
    <property type="entry name" value="TRANSPOSASE INSI FOR INSERTION SEQUENCE ELEMENT IS30A-RELATED"/>
    <property type="match status" value="1"/>
</dbReference>
<sequence>MKTIRYSHLNTHERLYISAMLDEGASVRRIAEDLDRSPSTISREIRRNSASGKYNPGTAQSLYTARKRWYGSFRNPQSRRKIPAKPRWRPARIPRTHICWHSDTLHYHRSESFWKRAGFPSRAKERAKPIFRMDDKPQHYRDMTPLAKLLLAHIRLQKAESERKTFYTPLQAHKTLSPPLSERPAEMALAG</sequence>
<dbReference type="InterPro" id="IPR009057">
    <property type="entry name" value="Homeodomain-like_sf"/>
</dbReference>
<dbReference type="Gene3D" id="1.10.10.60">
    <property type="entry name" value="Homeodomain-like"/>
    <property type="match status" value="1"/>
</dbReference>
<protein>
    <recommendedName>
        <fullName evidence="1">Transposase IS30-like HTH domain-containing protein</fullName>
    </recommendedName>
</protein>
<dbReference type="Pfam" id="PF13936">
    <property type="entry name" value="HTH_38"/>
    <property type="match status" value="1"/>
</dbReference>